<dbReference type="Proteomes" id="UP001497600">
    <property type="component" value="Chromosome F"/>
</dbReference>
<evidence type="ECO:0000259" key="7">
    <source>
        <dbReference type="Pfam" id="PF14500"/>
    </source>
</evidence>
<feature type="domain" description="MMS19 C-terminal" evidence="6">
    <location>
        <begin position="637"/>
        <end position="1082"/>
    </location>
</feature>
<accession>A0ABP0EF89</accession>
<dbReference type="Pfam" id="PF14500">
    <property type="entry name" value="MMS19_N"/>
    <property type="match status" value="1"/>
</dbReference>
<comment type="subcellular location">
    <subcellularLocation>
        <location evidence="1 5">Nucleus</location>
    </subcellularLocation>
</comment>
<keyword evidence="5" id="KW-0227">DNA damage</keyword>
<keyword evidence="5" id="KW-0234">DNA repair</keyword>
<organism evidence="8 9">
    <name type="scientific">[Candida] anglica</name>
    <dbReference type="NCBI Taxonomy" id="148631"/>
    <lineage>
        <taxon>Eukaryota</taxon>
        <taxon>Fungi</taxon>
        <taxon>Dikarya</taxon>
        <taxon>Ascomycota</taxon>
        <taxon>Saccharomycotina</taxon>
        <taxon>Pichiomycetes</taxon>
        <taxon>Debaryomycetaceae</taxon>
        <taxon>Kurtzmaniella</taxon>
    </lineage>
</organism>
<dbReference type="InterPro" id="IPR016024">
    <property type="entry name" value="ARM-type_fold"/>
</dbReference>
<dbReference type="PANTHER" id="PTHR12891">
    <property type="entry name" value="DNA REPAIR/TRANSCRIPTION PROTEIN MET18/MMS19"/>
    <property type="match status" value="1"/>
</dbReference>
<keyword evidence="3" id="KW-0677">Repeat</keyword>
<protein>
    <recommendedName>
        <fullName evidence="5">MMS19 nucleotide excision repair protein</fullName>
    </recommendedName>
</protein>
<evidence type="ECO:0000313" key="8">
    <source>
        <dbReference type="EMBL" id="CAK7912848.1"/>
    </source>
</evidence>
<dbReference type="PANTHER" id="PTHR12891:SF0">
    <property type="entry name" value="MMS19 NUCLEOTIDE EXCISION REPAIR PROTEIN HOMOLOG"/>
    <property type="match status" value="1"/>
</dbReference>
<evidence type="ECO:0000256" key="4">
    <source>
        <dbReference type="ARBA" id="ARBA00023242"/>
    </source>
</evidence>
<dbReference type="InterPro" id="IPR024687">
    <property type="entry name" value="MMS19_C"/>
</dbReference>
<evidence type="ECO:0000259" key="6">
    <source>
        <dbReference type="Pfam" id="PF12460"/>
    </source>
</evidence>
<sequence>MPESPHVPSVVVSQFLASDSDSNPGQYPVILADLIESKELSLLQFIQVLGPHLTSDSDSIRPRAIQCLAETLKQIQTSTTSKQVLSRQDVGVLLQFLISKFDDSVCLIYVFQTLSTLVQFSTFHRSLLPDLLQAVVDKYNPKSHLAKIRYEPFVLLQQIATKSSCQQDFVDSPSTADLFVSSFIHVATGEKDPRNLLVSFELNAFIASIVTFDQSSPKHEEFLADLFDVAFCYFPISFTPPANDPYKITATDLKSKLRTAIASQPLYAKDSFPSLIEKLTSTNPAVRNDTLKTIQLCIERYDSETVLEYWVTLWDALKFEILHNDVSKFRPEDDTILPINFYSDMDDTDDFKPLYLTLQIVKELGTKLDSATVSPDTKGSALQNMCQTITNELKENLSNVKDKVFKQSVLLVTIVATSTPEAFNLIVDFLFSYSVWGKYLGVSRVEEEEGQVPQENSSKDSDMEIDINNKDKEEDSTLTVAKQRELIDNLGFVLNSYNDIVSIAGQEFVNSNHLILHKDTLLIFMGQLLQASSNLEKTLKAKTTQQLKKLIKLQDFLDSQECTLIFGYFNDILVDTIKDDPKNWERDTVVVEVKEALTDIMSENSNRVPLVIERILPNLLAALSAQENESLSSFTKVLQLIGQLCVNYQFLEILSIRLLNRLSEYSNSGKKEHFIVTVRLLIDAVTKTEMTSQFLTNSWYKNFVPRFLGYVLKLQDENIVELSGDLLALIIKYIDRAQHQIILQDFTGIFLENKSTFVESNSSSTNTSILSQPSVLVNLFDKVLSSLDFKVVTLSSALSGELTVHTLLKQVAGLAENASTSTYVRLGYLQLLALLVNKFTNDKEDVLFIEEEFLAQTYSKLEQESTSTDETFIESFETFIWTIKGLILKSNKIGLEYFTKIVFLLSCPNDHVSKLISKSLAVIMADIPVFTAPVTTTSSLKSISSNKLISGVQCYNVRMLYKQRIFDSALPILLEGFQKAANMQSKESFLVALSSFLSNIPTSVLKPHVEVVAPLILTSFSIRNTIILKSSLETCQIILTDSSEVMSPHLQTLIPSLIKLSTSPDSVNTEEIRRLSLKCLLLTFQNVDANNLVPYHKTTSLKLVKALDDKKRSVRNLARQISYELTK</sequence>
<feature type="domain" description="MMS19 N-terminal" evidence="7">
    <location>
        <begin position="46"/>
        <end position="323"/>
    </location>
</feature>
<keyword evidence="9" id="KW-1185">Reference proteome</keyword>
<evidence type="ECO:0000313" key="9">
    <source>
        <dbReference type="Proteomes" id="UP001497600"/>
    </source>
</evidence>
<evidence type="ECO:0000256" key="5">
    <source>
        <dbReference type="RuleBase" id="RU367072"/>
    </source>
</evidence>
<evidence type="ECO:0000256" key="2">
    <source>
        <dbReference type="ARBA" id="ARBA00009340"/>
    </source>
</evidence>
<evidence type="ECO:0000256" key="3">
    <source>
        <dbReference type="ARBA" id="ARBA00022737"/>
    </source>
</evidence>
<dbReference type="Pfam" id="PF12460">
    <property type="entry name" value="MMS19_C"/>
    <property type="match status" value="1"/>
</dbReference>
<dbReference type="Gene3D" id="1.25.10.10">
    <property type="entry name" value="Leucine-rich Repeat Variant"/>
    <property type="match status" value="1"/>
</dbReference>
<gene>
    <name evidence="8" type="primary">MET18</name>
    <name evidence="8" type="ORF">CAAN4_F08900</name>
</gene>
<dbReference type="InterPro" id="IPR029240">
    <property type="entry name" value="MMS19_N"/>
</dbReference>
<reference evidence="8 9" key="1">
    <citation type="submission" date="2024-01" db="EMBL/GenBank/DDBJ databases">
        <authorList>
            <consortium name="Genoscope - CEA"/>
            <person name="William W."/>
        </authorList>
    </citation>
    <scope>NUCLEOTIDE SEQUENCE [LARGE SCALE GENOMIC DNA]</scope>
    <source>
        <strain evidence="8 9">29B2s-10</strain>
    </source>
</reference>
<proteinExistence type="inferred from homology"/>
<comment type="similarity">
    <text evidence="2 5">Belongs to the MET18/MMS19 family.</text>
</comment>
<dbReference type="InterPro" id="IPR039920">
    <property type="entry name" value="MMS19"/>
</dbReference>
<comment type="function">
    <text evidence="5">Key component of the cytosolic iron-sulfur protein assembly (CIA) complex, a multiprotein complex that mediates the incorporation of iron-sulfur cluster into apoproteins specifically involved in DNA metabolism and genomic integrity. In the CIA complex, MMS19 acts as an adapter between early-acting CIA components and a subset of cellular target iron-sulfur proteins.</text>
</comment>
<dbReference type="SUPFAM" id="SSF48371">
    <property type="entry name" value="ARM repeat"/>
    <property type="match status" value="2"/>
</dbReference>
<name>A0ABP0EF89_9ASCO</name>
<keyword evidence="4 5" id="KW-0539">Nucleus</keyword>
<dbReference type="EMBL" id="OZ004258">
    <property type="protein sequence ID" value="CAK7912848.1"/>
    <property type="molecule type" value="Genomic_DNA"/>
</dbReference>
<dbReference type="InterPro" id="IPR011989">
    <property type="entry name" value="ARM-like"/>
</dbReference>
<evidence type="ECO:0000256" key="1">
    <source>
        <dbReference type="ARBA" id="ARBA00004123"/>
    </source>
</evidence>